<dbReference type="EMBL" id="UINC01188271">
    <property type="protein sequence ID" value="SVE01409.1"/>
    <property type="molecule type" value="Genomic_DNA"/>
</dbReference>
<evidence type="ECO:0000313" key="1">
    <source>
        <dbReference type="EMBL" id="SVE01409.1"/>
    </source>
</evidence>
<gene>
    <name evidence="1" type="ORF">METZ01_LOCUS454263</name>
</gene>
<sequence>MTEDTKNNMESCFDSVEKLVSLRRTLTESLDSVTYNLDRAVNRLEFVQLDMERTEGEVELVKLDDTDTRFINGLYSYALWNTMQLLLPHFKTKVK</sequence>
<dbReference type="AlphaFoldDB" id="A0A383A1G8"/>
<proteinExistence type="predicted"/>
<name>A0A383A1G8_9ZZZZ</name>
<organism evidence="1">
    <name type="scientific">marine metagenome</name>
    <dbReference type="NCBI Taxonomy" id="408172"/>
    <lineage>
        <taxon>unclassified sequences</taxon>
        <taxon>metagenomes</taxon>
        <taxon>ecological metagenomes</taxon>
    </lineage>
</organism>
<accession>A0A383A1G8</accession>
<protein>
    <submittedName>
        <fullName evidence="1">Uncharacterized protein</fullName>
    </submittedName>
</protein>
<reference evidence="1" key="1">
    <citation type="submission" date="2018-05" db="EMBL/GenBank/DDBJ databases">
        <authorList>
            <person name="Lanie J.A."/>
            <person name="Ng W.-L."/>
            <person name="Kazmierczak K.M."/>
            <person name="Andrzejewski T.M."/>
            <person name="Davidsen T.M."/>
            <person name="Wayne K.J."/>
            <person name="Tettelin H."/>
            <person name="Glass J.I."/>
            <person name="Rusch D."/>
            <person name="Podicherti R."/>
            <person name="Tsui H.-C.T."/>
            <person name="Winkler M.E."/>
        </authorList>
    </citation>
    <scope>NUCLEOTIDE SEQUENCE</scope>
</reference>